<feature type="domain" description="Cytochrome c" evidence="5">
    <location>
        <begin position="470"/>
        <end position="558"/>
    </location>
</feature>
<proteinExistence type="predicted"/>
<evidence type="ECO:0000313" key="7">
    <source>
        <dbReference type="Proteomes" id="UP000672934"/>
    </source>
</evidence>
<dbReference type="SUPFAM" id="SSF46626">
    <property type="entry name" value="Cytochrome c"/>
    <property type="match status" value="1"/>
</dbReference>
<keyword evidence="1 4" id="KW-0349">Heme</keyword>
<dbReference type="PROSITE" id="PS51007">
    <property type="entry name" value="CYTC"/>
    <property type="match status" value="1"/>
</dbReference>
<dbReference type="EMBL" id="CAJPUY010000016">
    <property type="protein sequence ID" value="CAG2151106.1"/>
    <property type="molecule type" value="Genomic_DNA"/>
</dbReference>
<keyword evidence="3 4" id="KW-0408">Iron</keyword>
<protein>
    <recommendedName>
        <fullName evidence="5">Cytochrome c domain-containing protein</fullName>
    </recommendedName>
</protein>
<dbReference type="Proteomes" id="UP000672934">
    <property type="component" value="Unassembled WGS sequence"/>
</dbReference>
<organism evidence="6 7">
    <name type="scientific">Cupriavidus yeoncheonensis</name>
    <dbReference type="NCBI Taxonomy" id="1462994"/>
    <lineage>
        <taxon>Bacteria</taxon>
        <taxon>Pseudomonadati</taxon>
        <taxon>Pseudomonadota</taxon>
        <taxon>Betaproteobacteria</taxon>
        <taxon>Burkholderiales</taxon>
        <taxon>Burkholderiaceae</taxon>
        <taxon>Cupriavidus</taxon>
    </lineage>
</organism>
<reference evidence="6" key="1">
    <citation type="submission" date="2021-03" db="EMBL/GenBank/DDBJ databases">
        <authorList>
            <person name="Peeters C."/>
        </authorList>
    </citation>
    <scope>NUCLEOTIDE SEQUENCE</scope>
    <source>
        <strain evidence="6">LMG 31506</strain>
    </source>
</reference>
<keyword evidence="2 4" id="KW-0479">Metal-binding</keyword>
<dbReference type="GO" id="GO:0009055">
    <property type="term" value="F:electron transfer activity"/>
    <property type="evidence" value="ECO:0007669"/>
    <property type="project" value="InterPro"/>
</dbReference>
<comment type="caution">
    <text evidence="6">The sequence shown here is derived from an EMBL/GenBank/DDBJ whole genome shotgun (WGS) entry which is preliminary data.</text>
</comment>
<dbReference type="PROSITE" id="PS51257">
    <property type="entry name" value="PROKAR_LIPOPROTEIN"/>
    <property type="match status" value="1"/>
</dbReference>
<keyword evidence="7" id="KW-1185">Reference proteome</keyword>
<dbReference type="GO" id="GO:0046872">
    <property type="term" value="F:metal ion binding"/>
    <property type="evidence" value="ECO:0007669"/>
    <property type="project" value="UniProtKB-KW"/>
</dbReference>
<evidence type="ECO:0000256" key="2">
    <source>
        <dbReference type="ARBA" id="ARBA00022723"/>
    </source>
</evidence>
<evidence type="ECO:0000259" key="5">
    <source>
        <dbReference type="PROSITE" id="PS51007"/>
    </source>
</evidence>
<evidence type="ECO:0000256" key="3">
    <source>
        <dbReference type="ARBA" id="ARBA00023004"/>
    </source>
</evidence>
<dbReference type="GO" id="GO:0020037">
    <property type="term" value="F:heme binding"/>
    <property type="evidence" value="ECO:0007669"/>
    <property type="project" value="InterPro"/>
</dbReference>
<dbReference type="RefSeq" id="WP_211949253.1">
    <property type="nucleotide sequence ID" value="NZ_CAJPUY010000016.1"/>
</dbReference>
<gene>
    <name evidence="6" type="ORF">LMG31506_04365</name>
</gene>
<sequence>MNLHSKSILWSAVFCAAVLASGCSRPKAGHVQDEALQAGRNAESFRQAADDYFHDMDRGVALTKEEIQGRNMWIVWTGGNDRFWDAMTNYTFGAFDLLKSISSHPSQGYSRDNRWTYLGLLNEPCFSKPRGPDPQRFGLWLDQRAKDCPADPFENEQAYPGVRTGARGATFASGQKLPVGSYYGYPTGIVGLRLFPNPAFDDKAAKAWDPERYYTDPSYYNRADLVRPYRVGMSCGFCHIGPSPIHPPADPEHPQWAELSSTVGAQYMWVDRLFIHNAATPAGKQNFMFQLVHTFRPGAMDTSLVSTDNINNPRTMNALYDLMARMGVARRIGQETIAGGEKNNKQLNDFVQTGALAEFYKAPDTVWTPHVLKDGADSVGVLGALNRVYLNIGLFSEEWLLHFNPILGGKSISPIEIAVAQKNSSYWRATEAGSFNLAAFLLKSTPADHLADAPGGKAYLADPATPDGARLLNRGKTVFAETCARCHSSKGPPPPADLQMRDCGGDKYIGCVQRYWKWTQTDDYKAKMRDIVNAPDFLANNYLSSDVRVPATLLRTNICSPLATNAIRGNIWDNFSSQTYKSLPSVGTVTLYDPFTAERWPYRMPAGGRGYTRVPSLISIWSTAPFLLNNSLGPFSGDPSVKSRMQVFDASIEQLLWPEKRAHDSVLGTKVPGVIDRTTERSQITIPVGFVPDVLRPMEDVLHRWAPWLVGESGDVTIGPAPARMPVNLLANLQPLSETSDPIAKADHAAKVLKLLVKLKGDLASVPAGATDDDLRRIYADVVKPMLSLSKCPDFVVNRGHYFGTAEFNNQDGLSADERAFGKEPVLSDDDKRALIAFLKTF</sequence>
<dbReference type="InterPro" id="IPR009056">
    <property type="entry name" value="Cyt_c-like_dom"/>
</dbReference>
<dbReference type="AlphaFoldDB" id="A0A916IVY7"/>
<evidence type="ECO:0000256" key="4">
    <source>
        <dbReference type="PROSITE-ProRule" id="PRU00433"/>
    </source>
</evidence>
<evidence type="ECO:0000313" key="6">
    <source>
        <dbReference type="EMBL" id="CAG2151106.1"/>
    </source>
</evidence>
<name>A0A916IVY7_9BURK</name>
<evidence type="ECO:0000256" key="1">
    <source>
        <dbReference type="ARBA" id="ARBA00022617"/>
    </source>
</evidence>
<accession>A0A916IVY7</accession>
<dbReference type="InterPro" id="IPR036909">
    <property type="entry name" value="Cyt_c-like_dom_sf"/>
</dbReference>